<dbReference type="SUPFAM" id="SSF49452">
    <property type="entry name" value="Starch-binding domain-like"/>
    <property type="match status" value="1"/>
</dbReference>
<evidence type="ECO:0008006" key="3">
    <source>
        <dbReference type="Google" id="ProtNLM"/>
    </source>
</evidence>
<evidence type="ECO:0000313" key="1">
    <source>
        <dbReference type="EMBL" id="GAF05442.1"/>
    </source>
</evidence>
<keyword evidence="2" id="KW-1185">Reference proteome</keyword>
<dbReference type="Pfam" id="PF13620">
    <property type="entry name" value="CarboxypepD_reg"/>
    <property type="match status" value="1"/>
</dbReference>
<sequence length="248" mass="28502">MKIKFIYQILSSIVLFFSIGCTKEIKEEQFGNLHGTIVSLDSQSYTFAALNKATVKLQAGNYNVETTTDSTGLFEFNDIPIGTYNLFYSKEGYSTFIDYGVQVFGGLIPVQLNTISLYELLNEKIVIGDIKTNGVKGNYSSNLNIEIEYEKIEETNTMCLLLLSKNDNIDLQHYEYSFFKNIYFISDYFHLISDYEKFPENSKWYIKLYTVASKAYYFDPETGKKVYYTANTDMSSKGSFTISEAEEY</sequence>
<dbReference type="EMBL" id="BAMD01000087">
    <property type="protein sequence ID" value="GAF05442.1"/>
    <property type="molecule type" value="Genomic_DNA"/>
</dbReference>
<dbReference type="RefSeq" id="WP_027471440.1">
    <property type="nucleotide sequence ID" value="NZ_BAMD01000087.1"/>
</dbReference>
<dbReference type="PROSITE" id="PS51257">
    <property type="entry name" value="PROKAR_LIPOPROTEIN"/>
    <property type="match status" value="1"/>
</dbReference>
<dbReference type="Gene3D" id="2.60.40.1120">
    <property type="entry name" value="Carboxypeptidase-like, regulatory domain"/>
    <property type="match status" value="1"/>
</dbReference>
<protein>
    <recommendedName>
        <fullName evidence="3">Carboxypeptidase regulatory-like domain-containing protein</fullName>
    </recommendedName>
</protein>
<dbReference type="STRING" id="869213.GCA_000517085_01669"/>
<accession>W7YAP1</accession>
<dbReference type="GO" id="GO:0030246">
    <property type="term" value="F:carbohydrate binding"/>
    <property type="evidence" value="ECO:0007669"/>
    <property type="project" value="InterPro"/>
</dbReference>
<dbReference type="OrthoDB" id="1096764at2"/>
<reference evidence="1 2" key="1">
    <citation type="journal article" date="2014" name="Genome Announc.">
        <title>Draft Genome Sequence of Cytophaga fermentans JCM 21142T, a Facultative Anaerobe Isolated from Marine Mud.</title>
        <authorList>
            <person name="Starns D."/>
            <person name="Oshima K."/>
            <person name="Suda W."/>
            <person name="Iino T."/>
            <person name="Yuki M."/>
            <person name="Inoue J."/>
            <person name="Kitamura K."/>
            <person name="Iida T."/>
            <person name="Darby A."/>
            <person name="Hattori M."/>
            <person name="Ohkuma M."/>
        </authorList>
    </citation>
    <scope>NUCLEOTIDE SEQUENCE [LARGE SCALE GENOMIC DNA]</scope>
    <source>
        <strain evidence="1 2">JCM 21142</strain>
    </source>
</reference>
<dbReference type="InterPro" id="IPR013784">
    <property type="entry name" value="Carb-bd-like_fold"/>
</dbReference>
<dbReference type="AlphaFoldDB" id="W7YAP1"/>
<comment type="caution">
    <text evidence="1">The sequence shown here is derived from an EMBL/GenBank/DDBJ whole genome shotgun (WGS) entry which is preliminary data.</text>
</comment>
<organism evidence="1 2">
    <name type="scientific">Saccharicrinis fermentans DSM 9555 = JCM 21142</name>
    <dbReference type="NCBI Taxonomy" id="869213"/>
    <lineage>
        <taxon>Bacteria</taxon>
        <taxon>Pseudomonadati</taxon>
        <taxon>Bacteroidota</taxon>
        <taxon>Bacteroidia</taxon>
        <taxon>Marinilabiliales</taxon>
        <taxon>Marinilabiliaceae</taxon>
        <taxon>Saccharicrinis</taxon>
    </lineage>
</organism>
<dbReference type="Proteomes" id="UP000019402">
    <property type="component" value="Unassembled WGS sequence"/>
</dbReference>
<name>W7YAP1_9BACT</name>
<evidence type="ECO:0000313" key="2">
    <source>
        <dbReference type="Proteomes" id="UP000019402"/>
    </source>
</evidence>
<proteinExistence type="predicted"/>
<gene>
    <name evidence="1" type="ORF">JCM21142_104177</name>
</gene>